<dbReference type="Gene3D" id="3.20.20.370">
    <property type="entry name" value="Glycoside hydrolase/deacetylase"/>
    <property type="match status" value="1"/>
</dbReference>
<evidence type="ECO:0000313" key="4">
    <source>
        <dbReference type="EMBL" id="ETD25315.1"/>
    </source>
</evidence>
<dbReference type="PATRIC" id="fig|1073376.3.peg.530"/>
<dbReference type="InterPro" id="IPR002509">
    <property type="entry name" value="NODB_dom"/>
</dbReference>
<evidence type="ECO:0000256" key="1">
    <source>
        <dbReference type="SAM" id="MobiDB-lite"/>
    </source>
</evidence>
<evidence type="ECO:0000259" key="3">
    <source>
        <dbReference type="PROSITE" id="PS51677"/>
    </source>
</evidence>
<evidence type="ECO:0000313" key="5">
    <source>
        <dbReference type="Proteomes" id="UP000018683"/>
    </source>
</evidence>
<feature type="compositionally biased region" description="Basic and acidic residues" evidence="1">
    <location>
        <begin position="47"/>
        <end position="77"/>
    </location>
</feature>
<keyword evidence="2" id="KW-1133">Transmembrane helix</keyword>
<dbReference type="GO" id="GO:0016810">
    <property type="term" value="F:hydrolase activity, acting on carbon-nitrogen (but not peptide) bonds"/>
    <property type="evidence" value="ECO:0007669"/>
    <property type="project" value="InterPro"/>
</dbReference>
<dbReference type="Proteomes" id="UP000018683">
    <property type="component" value="Unassembled WGS sequence"/>
</dbReference>
<dbReference type="PROSITE" id="PS51677">
    <property type="entry name" value="NODB"/>
    <property type="match status" value="1"/>
</dbReference>
<dbReference type="SUPFAM" id="SSF88713">
    <property type="entry name" value="Glycoside hydrolase/deacetylase"/>
    <property type="match status" value="1"/>
</dbReference>
<feature type="region of interest" description="Disordered" evidence="1">
    <location>
        <begin position="47"/>
        <end position="85"/>
    </location>
</feature>
<dbReference type="PANTHER" id="PTHR10587">
    <property type="entry name" value="GLYCOSYL TRANSFERASE-RELATED"/>
    <property type="match status" value="1"/>
</dbReference>
<evidence type="ECO:0000256" key="2">
    <source>
        <dbReference type="SAM" id="Phobius"/>
    </source>
</evidence>
<dbReference type="STRING" id="1073376.HMPREF1202_00511"/>
<dbReference type="RefSeq" id="WP_023920904.1">
    <property type="nucleotide sequence ID" value="NZ_KI669407.1"/>
</dbReference>
<feature type="transmembrane region" description="Helical" evidence="2">
    <location>
        <begin position="12"/>
        <end position="35"/>
    </location>
</feature>
<dbReference type="GO" id="GO:0005975">
    <property type="term" value="P:carbohydrate metabolic process"/>
    <property type="evidence" value="ECO:0007669"/>
    <property type="project" value="InterPro"/>
</dbReference>
<proteinExistence type="predicted"/>
<keyword evidence="2" id="KW-0472">Membrane</keyword>
<dbReference type="EMBL" id="AZJE01000006">
    <property type="protein sequence ID" value="ETD25315.1"/>
    <property type="molecule type" value="Genomic_DNA"/>
</dbReference>
<name>V8CE68_9FIRM</name>
<comment type="caution">
    <text evidence="4">The sequence shown here is derived from an EMBL/GenBank/DDBJ whole genome shotgun (WGS) entry which is preliminary data.</text>
</comment>
<reference evidence="4 5" key="1">
    <citation type="submission" date="2013-10" db="EMBL/GenBank/DDBJ databases">
        <title>The Genome Sequence of Ruminococcus lactaris CC59_002D.</title>
        <authorList>
            <consortium name="The Broad Institute Genomics Platform"/>
            <person name="Earl A."/>
            <person name="Allen-Vercoe E."/>
            <person name="Daigneault M."/>
            <person name="Young S.K."/>
            <person name="Zeng Q."/>
            <person name="Gargeya S."/>
            <person name="Fitzgerald M."/>
            <person name="Abouelleil A."/>
            <person name="Alvarado L."/>
            <person name="Chapman S.B."/>
            <person name="Gainer-Dewar J."/>
            <person name="Goldberg J."/>
            <person name="Griggs A."/>
            <person name="Gujja S."/>
            <person name="Hansen M."/>
            <person name="Howarth C."/>
            <person name="Imamovic A."/>
            <person name="Ireland A."/>
            <person name="Larimer J."/>
            <person name="McCowan C."/>
            <person name="Murphy C."/>
            <person name="Pearson M."/>
            <person name="Poon T.W."/>
            <person name="Priest M."/>
            <person name="Roberts A."/>
            <person name="Saif S."/>
            <person name="Shea T."/>
            <person name="Sykes S."/>
            <person name="Wortman J."/>
            <person name="Nusbaum C."/>
            <person name="Birren B."/>
        </authorList>
    </citation>
    <scope>NUCLEOTIDE SEQUENCE [LARGE SCALE GENOMIC DNA]</scope>
    <source>
        <strain evidence="4 5">CC59_002D</strain>
    </source>
</reference>
<dbReference type="HOGENOM" id="CLU_021264_6_1_9"/>
<protein>
    <recommendedName>
        <fullName evidence="3">NodB homology domain-containing protein</fullName>
    </recommendedName>
</protein>
<dbReference type="InterPro" id="IPR011330">
    <property type="entry name" value="Glyco_hydro/deAcase_b/a-brl"/>
</dbReference>
<keyword evidence="2" id="KW-0812">Transmembrane</keyword>
<dbReference type="InterPro" id="IPR050248">
    <property type="entry name" value="Polysacc_deacetylase_ArnD"/>
</dbReference>
<dbReference type="AlphaFoldDB" id="V8CE68"/>
<dbReference type="PANTHER" id="PTHR10587:SF125">
    <property type="entry name" value="POLYSACCHARIDE DEACETYLASE YHEN-RELATED"/>
    <property type="match status" value="1"/>
</dbReference>
<dbReference type="CDD" id="cd10944">
    <property type="entry name" value="CE4_SmPgdA_like"/>
    <property type="match status" value="1"/>
</dbReference>
<sequence length="298" mass="33797">MEEHRRNRQNRYGRILCGLVFLALCGTIFCMGVNAREARREARKAEAVKEAEAEKKKAEKEEKKKEKEAEEQRKKELSVQPGVAVGTTEASDEKTVYLTFDDGPSENTQKVLDILDQYDAKATFFITGQKPEYRPMIKKAYDAGHTIGLHSFCHDYEIVYSSEEAYLKDLEEVGEIAKEQIGFVPCFIRFPGGSSNTVSRNYTEGIMSVLVPKVLELGYQYYDWNVSSGDGGTATTEEIIAQSETDKYHQVMLLFHDAATKETTIEALPTVLEYYKNLGYSFKAIDRESLVVHHQVNN</sequence>
<gene>
    <name evidence="4" type="ORF">HMPREF1202_00511</name>
</gene>
<dbReference type="Pfam" id="PF01522">
    <property type="entry name" value="Polysacc_deac_1"/>
    <property type="match status" value="1"/>
</dbReference>
<accession>V8CE68</accession>
<organism evidence="4 5">
    <name type="scientific">[Ruminococcus] lactaris CC59_002D</name>
    <dbReference type="NCBI Taxonomy" id="1073376"/>
    <lineage>
        <taxon>Bacteria</taxon>
        <taxon>Bacillati</taxon>
        <taxon>Bacillota</taxon>
        <taxon>Clostridia</taxon>
        <taxon>Lachnospirales</taxon>
        <taxon>Lachnospiraceae</taxon>
        <taxon>Mediterraneibacter</taxon>
    </lineage>
</organism>
<feature type="domain" description="NodB homology" evidence="3">
    <location>
        <begin position="94"/>
        <end position="283"/>
    </location>
</feature>